<dbReference type="PATRIC" id="fig|1702214.3.peg.1810"/>
<dbReference type="GO" id="GO:0009055">
    <property type="term" value="F:electron transfer activity"/>
    <property type="evidence" value="ECO:0007669"/>
    <property type="project" value="InterPro"/>
</dbReference>
<dbReference type="NCBIfam" id="NF005501">
    <property type="entry name" value="PRK07116.1"/>
    <property type="match status" value="1"/>
</dbReference>
<dbReference type="PROSITE" id="PS50902">
    <property type="entry name" value="FLAVODOXIN_LIKE"/>
    <property type="match status" value="1"/>
</dbReference>
<reference evidence="4" key="1">
    <citation type="submission" date="2015-08" db="EMBL/GenBank/DDBJ databases">
        <title>Candidatus Bacteriodes Periocalifornicus.</title>
        <authorList>
            <person name="McLean J.S."/>
            <person name="Kelley S."/>
        </authorList>
    </citation>
    <scope>NUCLEOTIDE SEQUENCE [LARGE SCALE GENOMIC DNA]</scope>
    <source>
        <strain evidence="4">12B</strain>
    </source>
</reference>
<dbReference type="PROSITE" id="PS00201">
    <property type="entry name" value="FLAVODOXIN"/>
    <property type="match status" value="1"/>
</dbReference>
<accession>A0A0Q4B0Y1</accession>
<evidence type="ECO:0000256" key="1">
    <source>
        <dbReference type="ARBA" id="ARBA00001917"/>
    </source>
</evidence>
<dbReference type="EMBL" id="LIIK01000017">
    <property type="protein sequence ID" value="KQM08927.1"/>
    <property type="molecule type" value="Genomic_DNA"/>
</dbReference>
<dbReference type="PROSITE" id="PS51257">
    <property type="entry name" value="PROKAR_LIPOPROTEIN"/>
    <property type="match status" value="1"/>
</dbReference>
<feature type="chain" id="PRO_5006212423" evidence="2">
    <location>
        <begin position="20"/>
        <end position="188"/>
    </location>
</feature>
<dbReference type="Gene3D" id="3.40.50.360">
    <property type="match status" value="1"/>
</dbReference>
<evidence type="ECO:0000259" key="3">
    <source>
        <dbReference type="PROSITE" id="PS50902"/>
    </source>
</evidence>
<dbReference type="InterPro" id="IPR008254">
    <property type="entry name" value="Flavodoxin/NO_synth"/>
</dbReference>
<dbReference type="PANTHER" id="PTHR39201">
    <property type="entry name" value="EXPORTED PROTEIN-RELATED"/>
    <property type="match status" value="1"/>
</dbReference>
<dbReference type="InterPro" id="IPR029039">
    <property type="entry name" value="Flavoprotein-like_sf"/>
</dbReference>
<dbReference type="AlphaFoldDB" id="A0A0Q4B0Y1"/>
<comment type="caution">
    <text evidence="4">The sequence shown here is derived from an EMBL/GenBank/DDBJ whole genome shotgun (WGS) entry which is preliminary data.</text>
</comment>
<protein>
    <submittedName>
        <fullName evidence="4">Flavodoxin</fullName>
    </submittedName>
</protein>
<name>A0A0Q4B0Y1_9BACT</name>
<evidence type="ECO:0000313" key="5">
    <source>
        <dbReference type="Proteomes" id="UP000054172"/>
    </source>
</evidence>
<comment type="cofactor">
    <cofactor evidence="1">
        <name>FMN</name>
        <dbReference type="ChEBI" id="CHEBI:58210"/>
    </cofactor>
</comment>
<dbReference type="Proteomes" id="UP000054172">
    <property type="component" value="Unassembled WGS sequence"/>
</dbReference>
<dbReference type="STRING" id="1702214.AL399_04505"/>
<dbReference type="Pfam" id="PF12682">
    <property type="entry name" value="Flavodoxin_4"/>
    <property type="match status" value="1"/>
</dbReference>
<evidence type="ECO:0000256" key="2">
    <source>
        <dbReference type="SAM" id="SignalP"/>
    </source>
</evidence>
<keyword evidence="2" id="KW-0732">Signal</keyword>
<dbReference type="InterPro" id="IPR001226">
    <property type="entry name" value="Flavodoxin_CS"/>
</dbReference>
<organism evidence="4 5">
    <name type="scientific">Candidatus [Bacteroides] periocalifornicus</name>
    <dbReference type="NCBI Taxonomy" id="1702214"/>
    <lineage>
        <taxon>Bacteria</taxon>
        <taxon>Pseudomonadati</taxon>
        <taxon>Bacteroidota</taxon>
    </lineage>
</organism>
<dbReference type="GO" id="GO:0010181">
    <property type="term" value="F:FMN binding"/>
    <property type="evidence" value="ECO:0007669"/>
    <property type="project" value="InterPro"/>
</dbReference>
<proteinExistence type="predicted"/>
<feature type="signal peptide" evidence="2">
    <location>
        <begin position="1"/>
        <end position="19"/>
    </location>
</feature>
<evidence type="ECO:0000313" key="4">
    <source>
        <dbReference type="EMBL" id="KQM08927.1"/>
    </source>
</evidence>
<feature type="domain" description="Flavodoxin-like" evidence="3">
    <location>
        <begin position="34"/>
        <end position="187"/>
    </location>
</feature>
<dbReference type="PANTHER" id="PTHR39201:SF1">
    <property type="entry name" value="FLAVODOXIN-LIKE DOMAIN-CONTAINING PROTEIN"/>
    <property type="match status" value="1"/>
</dbReference>
<sequence>MKRLAIVLGILAMGFAACAKEAPKPQPAPAGSKALVVYFSCTGTTKAVAERLAKLVGADLVEITPEKPYTTDDLDWHNKQSRSSLEMNDPKARPACTTRIANIAEYSIIYLGTPIWWGVAPRIINTFLDAHDLSGKAVAPFATSGSSSVNKLASELKKSYPKVVWKAGLLATSSTDAELKAWAEKATK</sequence>
<dbReference type="SUPFAM" id="SSF52218">
    <property type="entry name" value="Flavoproteins"/>
    <property type="match status" value="1"/>
</dbReference>
<gene>
    <name evidence="4" type="ORF">AL399_04505</name>
</gene>
<keyword evidence="5" id="KW-1185">Reference proteome</keyword>